<evidence type="ECO:0000259" key="2">
    <source>
        <dbReference type="Pfam" id="PF07687"/>
    </source>
</evidence>
<name>A0ABT8YTK8_9HYPH</name>
<keyword evidence="1" id="KW-0378">Hydrolase</keyword>
<dbReference type="Gene3D" id="3.30.70.360">
    <property type="match status" value="1"/>
</dbReference>
<protein>
    <submittedName>
        <fullName evidence="3">M20 aminoacylase family protein</fullName>
    </submittedName>
</protein>
<reference evidence="3" key="1">
    <citation type="journal article" date="2015" name="Int. J. Syst. Evol. Microbiol.">
        <title>Rhizobium alvei sp. nov., isolated from a freshwater river.</title>
        <authorList>
            <person name="Sheu S.Y."/>
            <person name="Huang H.W."/>
            <person name="Young C.C."/>
            <person name="Chen W.M."/>
        </authorList>
    </citation>
    <scope>NUCLEOTIDE SEQUENCE</scope>
    <source>
        <strain evidence="3">TNR-22</strain>
    </source>
</reference>
<dbReference type="SUPFAM" id="SSF55031">
    <property type="entry name" value="Bacterial exopeptidase dimerisation domain"/>
    <property type="match status" value="1"/>
</dbReference>
<dbReference type="CDD" id="cd05666">
    <property type="entry name" value="M20_Acy1-like"/>
    <property type="match status" value="1"/>
</dbReference>
<dbReference type="Gene3D" id="3.40.630.10">
    <property type="entry name" value="Zn peptidases"/>
    <property type="match status" value="1"/>
</dbReference>
<feature type="domain" description="Peptidase M20 dimerisation" evidence="2">
    <location>
        <begin position="188"/>
        <end position="282"/>
    </location>
</feature>
<dbReference type="PIRSF" id="PIRSF005962">
    <property type="entry name" value="Pept_M20D_amidohydro"/>
    <property type="match status" value="1"/>
</dbReference>
<keyword evidence="4" id="KW-1185">Reference proteome</keyword>
<reference evidence="3" key="2">
    <citation type="submission" date="2023-07" db="EMBL/GenBank/DDBJ databases">
        <authorList>
            <person name="Shen H."/>
        </authorList>
    </citation>
    <scope>NUCLEOTIDE SEQUENCE</scope>
    <source>
        <strain evidence="3">TNR-22</strain>
    </source>
</reference>
<organism evidence="3 4">
    <name type="scientific">Rhizobium alvei</name>
    <dbReference type="NCBI Taxonomy" id="1132659"/>
    <lineage>
        <taxon>Bacteria</taxon>
        <taxon>Pseudomonadati</taxon>
        <taxon>Pseudomonadota</taxon>
        <taxon>Alphaproteobacteria</taxon>
        <taxon>Hyphomicrobiales</taxon>
        <taxon>Rhizobiaceae</taxon>
        <taxon>Rhizobium/Agrobacterium group</taxon>
        <taxon>Rhizobium</taxon>
    </lineage>
</organism>
<dbReference type="NCBIfam" id="TIGR01891">
    <property type="entry name" value="amidohydrolases"/>
    <property type="match status" value="1"/>
</dbReference>
<dbReference type="PANTHER" id="PTHR11014:SF63">
    <property type="entry name" value="METALLOPEPTIDASE, PUTATIVE (AFU_ORTHOLOGUE AFUA_6G09600)-RELATED"/>
    <property type="match status" value="1"/>
</dbReference>
<dbReference type="Pfam" id="PF07687">
    <property type="entry name" value="M20_dimer"/>
    <property type="match status" value="1"/>
</dbReference>
<dbReference type="RefSeq" id="WP_304378983.1">
    <property type="nucleotide sequence ID" value="NZ_JAUOZU010000026.1"/>
</dbReference>
<evidence type="ECO:0000313" key="4">
    <source>
        <dbReference type="Proteomes" id="UP001174932"/>
    </source>
</evidence>
<dbReference type="EMBL" id="JAUOZU010000026">
    <property type="protein sequence ID" value="MDO6967053.1"/>
    <property type="molecule type" value="Genomic_DNA"/>
</dbReference>
<accession>A0ABT8YTK8</accession>
<dbReference type="InterPro" id="IPR002933">
    <property type="entry name" value="Peptidase_M20"/>
</dbReference>
<comment type="caution">
    <text evidence="3">The sequence shown here is derived from an EMBL/GenBank/DDBJ whole genome shotgun (WGS) entry which is preliminary data.</text>
</comment>
<dbReference type="InterPro" id="IPR017439">
    <property type="entry name" value="Amidohydrolase"/>
</dbReference>
<evidence type="ECO:0000313" key="3">
    <source>
        <dbReference type="EMBL" id="MDO6967053.1"/>
    </source>
</evidence>
<dbReference type="InterPro" id="IPR036264">
    <property type="entry name" value="Bact_exopeptidase_dim_dom"/>
</dbReference>
<proteinExistence type="predicted"/>
<dbReference type="PANTHER" id="PTHR11014">
    <property type="entry name" value="PEPTIDASE M20 FAMILY MEMBER"/>
    <property type="match status" value="1"/>
</dbReference>
<gene>
    <name evidence="3" type="ORF">Q4481_24115</name>
</gene>
<evidence type="ECO:0000256" key="1">
    <source>
        <dbReference type="ARBA" id="ARBA00022801"/>
    </source>
</evidence>
<dbReference type="Proteomes" id="UP001174932">
    <property type="component" value="Unassembled WGS sequence"/>
</dbReference>
<dbReference type="Pfam" id="PF01546">
    <property type="entry name" value="Peptidase_M20"/>
    <property type="match status" value="1"/>
</dbReference>
<dbReference type="InterPro" id="IPR011650">
    <property type="entry name" value="Peptidase_M20_dimer"/>
</dbReference>
<sequence>MPVLNRISAMQDEIAAWRRELHQMPELMFDVVKTAGFVEAKLREFGCDEVVKGLGRTGVVGIIRGNQGNGPVVGLRADMDALPITEESGVEWASKTRGKMHACGHDGHTAMLLGAARYLTETRNFKGAVAVIFQPAEEGGGGGKVMVDDGLMTRFGIAEVYGMHNMPGLPVGQFATRNGPIMAATDEFSIIIRGRGGHAAMPHKTTDPVVVAAHVITSLQSIASRQADPLQSVVVSVTMLTAGHASNVIPDEVKLGGTIRTLTPDLRDFAKARLRDIAKGIAAAHGAEASVTIRSGYPVTLNHASQTDAALAVAAEIAGPANVEASTDPTMGGEDFSYMLEARPGNFIFVGNGDTAGLHNPRYDFNDATIPFGVSYWVRLAESRLSALS</sequence>
<dbReference type="SUPFAM" id="SSF53187">
    <property type="entry name" value="Zn-dependent exopeptidases"/>
    <property type="match status" value="1"/>
</dbReference>